<comment type="subcellular location">
    <subcellularLocation>
        <location evidence="12">Cytoplasm</location>
    </subcellularLocation>
</comment>
<evidence type="ECO:0000256" key="7">
    <source>
        <dbReference type="ARBA" id="ARBA00022777"/>
    </source>
</evidence>
<comment type="domain">
    <text evidence="12">The LID domain closes over the active site upon ATP binding.</text>
</comment>
<comment type="cofactor">
    <cofactor evidence="12">
        <name>Mg(2+)</name>
        <dbReference type="ChEBI" id="CHEBI:18420"/>
    </cofactor>
    <text evidence="12">Binds 1 Mg(2+) ion per subunit.</text>
</comment>
<dbReference type="InterPro" id="IPR027544">
    <property type="entry name" value="Shikimate_kinase_2"/>
</dbReference>
<proteinExistence type="inferred from homology"/>
<evidence type="ECO:0000256" key="1">
    <source>
        <dbReference type="ARBA" id="ARBA00004842"/>
    </source>
</evidence>
<evidence type="ECO:0000313" key="16">
    <source>
        <dbReference type="Proteomes" id="UP000269351"/>
    </source>
</evidence>
<dbReference type="PANTHER" id="PTHR21087">
    <property type="entry name" value="SHIKIMATE KINASE"/>
    <property type="match status" value="1"/>
</dbReference>
<dbReference type="Proteomes" id="UP000269351">
    <property type="component" value="Chromosome"/>
</dbReference>
<dbReference type="EMBL" id="JACGET010000005">
    <property type="protein sequence ID" value="MBN3105755.1"/>
    <property type="molecule type" value="Genomic_DNA"/>
</dbReference>
<dbReference type="UniPathway" id="UPA00053">
    <property type="reaction ID" value="UER00088"/>
</dbReference>
<evidence type="ECO:0000313" key="13">
    <source>
        <dbReference type="EMBL" id="MBN3105755.1"/>
    </source>
</evidence>
<evidence type="ECO:0000256" key="9">
    <source>
        <dbReference type="ARBA" id="ARBA00022842"/>
    </source>
</evidence>
<evidence type="ECO:0000313" key="15">
    <source>
        <dbReference type="EMBL" id="QPK23068.1"/>
    </source>
</evidence>
<dbReference type="GO" id="GO:0005829">
    <property type="term" value="C:cytosol"/>
    <property type="evidence" value="ECO:0007669"/>
    <property type="project" value="TreeGrafter"/>
</dbReference>
<dbReference type="EMBL" id="CP065031">
    <property type="protein sequence ID" value="QPK23068.1"/>
    <property type="molecule type" value="Genomic_DNA"/>
</dbReference>
<keyword evidence="4 12" id="KW-0808">Transferase</keyword>
<keyword evidence="6 12" id="KW-0547">Nucleotide-binding</keyword>
<name>A0A086EZ95_9GAMM</name>
<evidence type="ECO:0000256" key="11">
    <source>
        <dbReference type="ARBA" id="ARBA00048567"/>
    </source>
</evidence>
<feature type="binding site" evidence="12">
    <location>
        <position position="155"/>
    </location>
    <ligand>
        <name>ATP</name>
        <dbReference type="ChEBI" id="CHEBI:30616"/>
    </ligand>
</feature>
<evidence type="ECO:0000256" key="6">
    <source>
        <dbReference type="ARBA" id="ARBA00022741"/>
    </source>
</evidence>
<keyword evidence="7 12" id="KW-0418">Kinase</keyword>
<evidence type="ECO:0000256" key="3">
    <source>
        <dbReference type="ARBA" id="ARBA00022605"/>
    </source>
</evidence>
<comment type="subunit">
    <text evidence="12">Monomer.</text>
</comment>
<keyword evidence="5 12" id="KW-0479">Metal-binding</keyword>
<gene>
    <name evidence="12 15" type="primary">aroL</name>
    <name evidence="15" type="ORF">F126LOC_015600</name>
    <name evidence="13" type="ORF">H4F48_06630</name>
    <name evidence="14" type="ORF">SOV92_05835</name>
</gene>
<evidence type="ECO:0000256" key="10">
    <source>
        <dbReference type="ARBA" id="ARBA00023141"/>
    </source>
</evidence>
<evidence type="ECO:0000313" key="17">
    <source>
        <dbReference type="Proteomes" id="UP000762586"/>
    </source>
</evidence>
<comment type="similarity">
    <text evidence="12">Belongs to the shikimate kinase family. AroL subfamily.</text>
</comment>
<dbReference type="AlphaFoldDB" id="A0A086EZ95"/>
<evidence type="ECO:0000256" key="2">
    <source>
        <dbReference type="ARBA" id="ARBA00022490"/>
    </source>
</evidence>
<keyword evidence="10 12" id="KW-0057">Aromatic amino acid biosynthesis</keyword>
<organism evidence="15 16">
    <name type="scientific">Pectobacterium brasiliense</name>
    <dbReference type="NCBI Taxonomy" id="180957"/>
    <lineage>
        <taxon>Bacteria</taxon>
        <taxon>Pseudomonadati</taxon>
        <taxon>Pseudomonadota</taxon>
        <taxon>Gammaproteobacteria</taxon>
        <taxon>Enterobacterales</taxon>
        <taxon>Pectobacteriaceae</taxon>
        <taxon>Pectobacterium</taxon>
    </lineage>
</organism>
<dbReference type="GO" id="GO:0008652">
    <property type="term" value="P:amino acid biosynthetic process"/>
    <property type="evidence" value="ECO:0007669"/>
    <property type="project" value="UniProtKB-KW"/>
</dbReference>
<feature type="binding site" evidence="12">
    <location>
        <position position="34"/>
    </location>
    <ligand>
        <name>substrate</name>
    </ligand>
</feature>
<dbReference type="GO" id="GO:0004765">
    <property type="term" value="F:shikimate kinase activity"/>
    <property type="evidence" value="ECO:0007669"/>
    <property type="project" value="UniProtKB-UniRule"/>
</dbReference>
<dbReference type="Proteomes" id="UP001269968">
    <property type="component" value="Unassembled WGS sequence"/>
</dbReference>
<dbReference type="InterPro" id="IPR023000">
    <property type="entry name" value="Shikimate_kinase_CS"/>
</dbReference>
<keyword evidence="9 12" id="KW-0460">Magnesium</keyword>
<comment type="function">
    <text evidence="12">Catalyzes the specific phosphorylation of the 3-hydroxyl group of shikimic acid using ATP as a cosubstrate.</text>
</comment>
<dbReference type="InterPro" id="IPR031322">
    <property type="entry name" value="Shikimate/glucono_kinase"/>
</dbReference>
<feature type="binding site" evidence="12">
    <location>
        <position position="58"/>
    </location>
    <ligand>
        <name>substrate</name>
    </ligand>
</feature>
<keyword evidence="3 12" id="KW-0028">Amino-acid biosynthesis</keyword>
<feature type="region of interest" description="LID domain" evidence="12">
    <location>
        <begin position="112"/>
        <end position="126"/>
    </location>
</feature>
<dbReference type="GO" id="GO:0009423">
    <property type="term" value="P:chorismate biosynthetic process"/>
    <property type="evidence" value="ECO:0007669"/>
    <property type="project" value="UniProtKB-UniRule"/>
</dbReference>
<dbReference type="PROSITE" id="PS01128">
    <property type="entry name" value="SHIKIMATE_KINASE"/>
    <property type="match status" value="1"/>
</dbReference>
<feature type="binding site" evidence="12">
    <location>
        <position position="16"/>
    </location>
    <ligand>
        <name>Mg(2+)</name>
        <dbReference type="ChEBI" id="CHEBI:18420"/>
    </ligand>
</feature>
<keyword evidence="2 12" id="KW-0963">Cytoplasm</keyword>
<dbReference type="EC" id="2.7.1.71" evidence="12"/>
<feature type="binding site" evidence="12">
    <location>
        <position position="32"/>
    </location>
    <ligand>
        <name>Mg(2+)</name>
        <dbReference type="ChEBI" id="CHEBI:18420"/>
    </ligand>
</feature>
<dbReference type="CDD" id="cd00464">
    <property type="entry name" value="SK"/>
    <property type="match status" value="1"/>
</dbReference>
<comment type="pathway">
    <text evidence="1 12">Metabolic intermediate biosynthesis; chorismate biosynthesis; chorismate from D-erythrose 4-phosphate and phosphoenolpyruvate: step 5/7.</text>
</comment>
<dbReference type="GO" id="GO:0000287">
    <property type="term" value="F:magnesium ion binding"/>
    <property type="evidence" value="ECO:0007669"/>
    <property type="project" value="UniProtKB-UniRule"/>
</dbReference>
<sequence length="173" mass="18851">MTHPIFMVGARGCGKTTVGHQLAQALGYDFVDTDLFMQQTTNMTVADVVAQEGWHGFRQRESLALQQVTSNRCIVATGGGMVLAEANRRFMHDKGTVIYLHADAELLAQRLEENPQDNQRPTLTGRPIAEEMADVLAAREALYRGVAHHVIDASQTPEAIVASVLKALRPSAA</sequence>
<dbReference type="HAMAP" id="MF_01269">
    <property type="entry name" value="Shikimate_kinase_2"/>
    <property type="match status" value="1"/>
</dbReference>
<dbReference type="Proteomes" id="UP000762586">
    <property type="component" value="Unassembled WGS sequence"/>
</dbReference>
<dbReference type="GO" id="GO:0005524">
    <property type="term" value="F:ATP binding"/>
    <property type="evidence" value="ECO:0007669"/>
    <property type="project" value="UniProtKB-UniRule"/>
</dbReference>
<dbReference type="Pfam" id="PF01202">
    <property type="entry name" value="SKI"/>
    <property type="match status" value="1"/>
</dbReference>
<evidence type="ECO:0000256" key="4">
    <source>
        <dbReference type="ARBA" id="ARBA00022679"/>
    </source>
</evidence>
<dbReference type="InterPro" id="IPR027417">
    <property type="entry name" value="P-loop_NTPase"/>
</dbReference>
<feature type="binding site" evidence="12">
    <location>
        <begin position="12"/>
        <end position="17"/>
    </location>
    <ligand>
        <name>ATP</name>
        <dbReference type="ChEBI" id="CHEBI:30616"/>
    </ligand>
</feature>
<dbReference type="PRINTS" id="PR01100">
    <property type="entry name" value="SHIKIMTKNASE"/>
</dbReference>
<reference evidence="15 16" key="2">
    <citation type="submission" date="2020-11" db="EMBL/GenBank/DDBJ databases">
        <title>Complete genome sequence of Pectobacterium brasiliense strain F126.</title>
        <authorList>
            <person name="Miroshnikov K."/>
            <person name="Vo T.N.H."/>
            <person name="Khodykina M.V."/>
            <person name="Kabanova A.P."/>
            <person name="Shneider M."/>
            <person name="Korzhenkov A."/>
            <person name="Toschakov S.V."/>
            <person name="Miroshnikov K.A."/>
            <person name="Ignatov A.N."/>
            <person name="Mikhailova Y.V."/>
            <person name="Shelenkov A."/>
            <person name="Yanushevich Y.G."/>
            <person name="Evseev P.V."/>
        </authorList>
    </citation>
    <scope>NUCLEOTIDE SEQUENCE [LARGE SCALE GENOMIC DNA]</scope>
    <source>
        <strain evidence="15 16">F126</strain>
    </source>
</reference>
<evidence type="ECO:0000256" key="8">
    <source>
        <dbReference type="ARBA" id="ARBA00022840"/>
    </source>
</evidence>
<protein>
    <recommendedName>
        <fullName evidence="12">Shikimate kinase 2</fullName>
        <shortName evidence="12">SK 2</shortName>
        <ecNumber evidence="12">2.7.1.71</ecNumber>
    </recommendedName>
</protein>
<dbReference type="Gene3D" id="3.40.50.300">
    <property type="entry name" value="P-loop containing nucleotide triphosphate hydrolases"/>
    <property type="match status" value="1"/>
</dbReference>
<dbReference type="PANTHER" id="PTHR21087:SF21">
    <property type="entry name" value="SHIKIMATE KINASE 2"/>
    <property type="match status" value="1"/>
</dbReference>
<keyword evidence="8 12" id="KW-0067">ATP-binding</keyword>
<dbReference type="GO" id="GO:0009073">
    <property type="term" value="P:aromatic amino acid family biosynthetic process"/>
    <property type="evidence" value="ECO:0007669"/>
    <property type="project" value="UniProtKB-KW"/>
</dbReference>
<dbReference type="EMBL" id="JAXHOZ010000025">
    <property type="protein sequence ID" value="MDY4377366.1"/>
    <property type="molecule type" value="Genomic_DNA"/>
</dbReference>
<accession>A0A086EZ95</accession>
<evidence type="ECO:0000256" key="12">
    <source>
        <dbReference type="HAMAP-Rule" id="MF_01269"/>
    </source>
</evidence>
<evidence type="ECO:0000313" key="14">
    <source>
        <dbReference type="EMBL" id="MDY4377366.1"/>
    </source>
</evidence>
<dbReference type="NCBIfam" id="NF002988">
    <property type="entry name" value="PRK03731.1"/>
    <property type="match status" value="1"/>
</dbReference>
<dbReference type="SUPFAM" id="SSF52540">
    <property type="entry name" value="P-loop containing nucleoside triphosphate hydrolases"/>
    <property type="match status" value="1"/>
</dbReference>
<reference evidence="14" key="3">
    <citation type="submission" date="2023-11" db="EMBL/GenBank/DDBJ databases">
        <title>Comparative genomics revealed phylogeny of phytopathogenic Pectobacterium aroidearum based on whole-genome sequencing and function of putative horizontal acquire islands in P. aroidearum PccS1.</title>
        <authorList>
            <person name="Fan J."/>
            <person name="Yang L."/>
        </authorList>
    </citation>
    <scope>NUCLEOTIDE SEQUENCE</scope>
    <source>
        <strain evidence="14">NJAU140</strain>
    </source>
</reference>
<dbReference type="InterPro" id="IPR000623">
    <property type="entry name" value="Shikimate_kinase/TSH1"/>
</dbReference>
<evidence type="ECO:0000256" key="5">
    <source>
        <dbReference type="ARBA" id="ARBA00022723"/>
    </source>
</evidence>
<dbReference type="HAMAP" id="MF_00109">
    <property type="entry name" value="Shikimate_kinase"/>
    <property type="match status" value="1"/>
</dbReference>
<feature type="binding site" evidence="12">
    <location>
        <position position="139"/>
    </location>
    <ligand>
        <name>substrate</name>
    </ligand>
</feature>
<comment type="catalytic activity">
    <reaction evidence="11 12">
        <text>shikimate + ATP = 3-phosphoshikimate + ADP + H(+)</text>
        <dbReference type="Rhea" id="RHEA:13121"/>
        <dbReference type="ChEBI" id="CHEBI:15378"/>
        <dbReference type="ChEBI" id="CHEBI:30616"/>
        <dbReference type="ChEBI" id="CHEBI:36208"/>
        <dbReference type="ChEBI" id="CHEBI:145989"/>
        <dbReference type="ChEBI" id="CHEBI:456216"/>
        <dbReference type="EC" id="2.7.1.71"/>
    </reaction>
</comment>
<dbReference type="RefSeq" id="WP_014914494.1">
    <property type="nucleotide sequence ID" value="NZ_BSWF01000004.1"/>
</dbReference>
<feature type="binding site" evidence="12">
    <location>
        <position position="79"/>
    </location>
    <ligand>
        <name>substrate</name>
    </ligand>
</feature>
<feature type="binding site" evidence="12">
    <location>
        <position position="120"/>
    </location>
    <ligand>
        <name>ATP</name>
        <dbReference type="ChEBI" id="CHEBI:30616"/>
    </ligand>
</feature>
<keyword evidence="17" id="KW-1185">Reference proteome</keyword>
<reference evidence="13 17" key="1">
    <citation type="submission" date="2020-07" db="EMBL/GenBank/DDBJ databases">
        <title>A pangenomic view of the genus Pectobacterium provides insights into genome organization, phylogeny, and virulence.</title>
        <authorList>
            <person name="Jonkheer E."/>
            <person name="Brankovics B."/>
            <person name="Houwers I."/>
            <person name="Van Der Wolf J."/>
            <person name="Bonants P."/>
            <person name="Vreeburg R."/>
            <person name="Bollema R."/>
            <person name="De Haan J."/>
            <person name="Berke L."/>
            <person name="De Ridder D."/>
            <person name="Smit S."/>
            <person name="Van Der Lee T.A.J."/>
        </authorList>
    </citation>
    <scope>NUCLEOTIDE SEQUENCE [LARGE SCALE GENOMIC DNA]</scope>
    <source>
        <strain evidence="13 17">NAK:384</strain>
    </source>
</reference>